<dbReference type="Pfam" id="PF02637">
    <property type="entry name" value="GatB_Yqey"/>
    <property type="match status" value="1"/>
</dbReference>
<dbReference type="GO" id="GO:0070681">
    <property type="term" value="P:glutaminyl-tRNAGln biosynthesis via transamidation"/>
    <property type="evidence" value="ECO:0007669"/>
    <property type="project" value="TreeGrafter"/>
</dbReference>
<dbReference type="SUPFAM" id="SSF55931">
    <property type="entry name" value="Glutamine synthetase/guanido kinase"/>
    <property type="match status" value="1"/>
</dbReference>
<dbReference type="GO" id="GO:0006412">
    <property type="term" value="P:translation"/>
    <property type="evidence" value="ECO:0007669"/>
    <property type="project" value="UniProtKB-UniRule"/>
</dbReference>
<evidence type="ECO:0000256" key="9">
    <source>
        <dbReference type="ARBA" id="ARBA00047913"/>
    </source>
</evidence>
<dbReference type="InterPro" id="IPR023168">
    <property type="entry name" value="GatB_Yqey_C_2"/>
</dbReference>
<dbReference type="NCBIfam" id="TIGR00133">
    <property type="entry name" value="gatB"/>
    <property type="match status" value="1"/>
</dbReference>
<evidence type="ECO:0000259" key="11">
    <source>
        <dbReference type="SMART" id="SM00845"/>
    </source>
</evidence>
<dbReference type="InterPro" id="IPR014746">
    <property type="entry name" value="Gln_synth/guanido_kin_cat_dom"/>
</dbReference>
<evidence type="ECO:0000256" key="8">
    <source>
        <dbReference type="ARBA" id="ARBA00047380"/>
    </source>
</evidence>
<feature type="domain" description="Asn/Gln amidotransferase" evidence="11">
    <location>
        <begin position="324"/>
        <end position="434"/>
    </location>
</feature>
<evidence type="ECO:0000256" key="10">
    <source>
        <dbReference type="HAMAP-Rule" id="MF_00121"/>
    </source>
</evidence>
<evidence type="ECO:0000256" key="4">
    <source>
        <dbReference type="ARBA" id="ARBA00022741"/>
    </source>
</evidence>
<sequence>MNYEPVIGLEVHVELNTRSKMFCRCSADYFGKEPNTHTCPVCLGLPGALPYINEQAIEDCMKIGLALNCKISEKSLFERKNYFYPDLAKGYQISQYRWPLCINGKLKIENGQWIRINRAHQEEDTGKLTHVDGATLIDFNRSGVPLVEIVTEPDFHDVEAVRDYSKKLQQVFRYLGVSNADMERGDMRLEANVSVRPEGTTDLPSYRVELKNINSFRFMVAAIEYEIKRQIEALEKGEKILQETRGWDAEQKSTYIQRSKEEAHDYRYFPEPDLPQLTVNSKQLTEITEEIPELPWDKAKRFVADLGLTEAQAKILTQSKELADFFEIVVEHGKKHAVLAKDAANFIVNKKPDINSMLPTQIIEEIKGKNVGKIEDEAELKSLAEQAIQADLKTVEDYKAGKLTAIQALIGGVMKLSAGKADVSKLKPILEKILKEKP</sequence>
<dbReference type="Pfam" id="PF02934">
    <property type="entry name" value="GatB_N"/>
    <property type="match status" value="1"/>
</dbReference>
<dbReference type="PANTHER" id="PTHR11659:SF0">
    <property type="entry name" value="GLUTAMYL-TRNA(GLN) AMIDOTRANSFERASE SUBUNIT B, MITOCHONDRIAL"/>
    <property type="match status" value="1"/>
</dbReference>
<dbReference type="InterPro" id="IPR006075">
    <property type="entry name" value="Asn/Gln-tRNA_Trfase_suB/E_cat"/>
</dbReference>
<comment type="catalytic activity">
    <reaction evidence="9 10">
        <text>L-glutamyl-tRNA(Gln) + L-glutamine + ATP + H2O = L-glutaminyl-tRNA(Gln) + L-glutamate + ADP + phosphate + H(+)</text>
        <dbReference type="Rhea" id="RHEA:17521"/>
        <dbReference type="Rhea" id="RHEA-COMP:9681"/>
        <dbReference type="Rhea" id="RHEA-COMP:9684"/>
        <dbReference type="ChEBI" id="CHEBI:15377"/>
        <dbReference type="ChEBI" id="CHEBI:15378"/>
        <dbReference type="ChEBI" id="CHEBI:29985"/>
        <dbReference type="ChEBI" id="CHEBI:30616"/>
        <dbReference type="ChEBI" id="CHEBI:43474"/>
        <dbReference type="ChEBI" id="CHEBI:58359"/>
        <dbReference type="ChEBI" id="CHEBI:78520"/>
        <dbReference type="ChEBI" id="CHEBI:78521"/>
        <dbReference type="ChEBI" id="CHEBI:456216"/>
    </reaction>
</comment>
<keyword evidence="4 10" id="KW-0547">Nucleotide-binding</keyword>
<dbReference type="InterPro" id="IPR017959">
    <property type="entry name" value="Asn/Gln-tRNA_amidoTrfase_suB/E"/>
</dbReference>
<dbReference type="SMART" id="SM00845">
    <property type="entry name" value="GatB_Yqey"/>
    <property type="match status" value="1"/>
</dbReference>
<dbReference type="Gene3D" id="1.10.10.410">
    <property type="match status" value="1"/>
</dbReference>
<dbReference type="GO" id="GO:0050566">
    <property type="term" value="F:asparaginyl-tRNA synthase (glutamine-hydrolyzing) activity"/>
    <property type="evidence" value="ECO:0007669"/>
    <property type="project" value="RHEA"/>
</dbReference>
<dbReference type="NCBIfam" id="NF004014">
    <property type="entry name" value="PRK05477.1-4"/>
    <property type="match status" value="1"/>
</dbReference>
<evidence type="ECO:0000313" key="13">
    <source>
        <dbReference type="Proteomes" id="UP000178859"/>
    </source>
</evidence>
<comment type="similarity">
    <text evidence="1 10">Belongs to the GatB/GatE family. GatB subfamily.</text>
</comment>
<dbReference type="SUPFAM" id="SSF89095">
    <property type="entry name" value="GatB/YqeY motif"/>
    <property type="match status" value="2"/>
</dbReference>
<dbReference type="PROSITE" id="PS01234">
    <property type="entry name" value="GATB"/>
    <property type="match status" value="1"/>
</dbReference>
<evidence type="ECO:0000256" key="5">
    <source>
        <dbReference type="ARBA" id="ARBA00022840"/>
    </source>
</evidence>
<dbReference type="AlphaFoldDB" id="A0A1F5MH13"/>
<dbReference type="Gene3D" id="1.10.150.380">
    <property type="entry name" value="GatB domain, N-terminal subdomain"/>
    <property type="match status" value="1"/>
</dbReference>
<dbReference type="Proteomes" id="UP000178859">
    <property type="component" value="Unassembled WGS sequence"/>
</dbReference>
<dbReference type="EMBL" id="MFDT01000054">
    <property type="protein sequence ID" value="OGE64560.1"/>
    <property type="molecule type" value="Genomic_DNA"/>
</dbReference>
<evidence type="ECO:0000256" key="6">
    <source>
        <dbReference type="ARBA" id="ARBA00022917"/>
    </source>
</evidence>
<comment type="caution">
    <text evidence="12">The sequence shown here is derived from an EMBL/GenBank/DDBJ whole genome shotgun (WGS) entry which is preliminary data.</text>
</comment>
<name>A0A1F5MH13_9BACT</name>
<dbReference type="InterPro" id="IPR004413">
    <property type="entry name" value="GatB"/>
</dbReference>
<dbReference type="InterPro" id="IPR003789">
    <property type="entry name" value="Asn/Gln_tRNA_amidoTrase-B-like"/>
</dbReference>
<dbReference type="GO" id="GO:0050567">
    <property type="term" value="F:glutaminyl-tRNA synthase (glutamine-hydrolyzing) activity"/>
    <property type="evidence" value="ECO:0007669"/>
    <property type="project" value="UniProtKB-UniRule"/>
</dbReference>
<dbReference type="PANTHER" id="PTHR11659">
    <property type="entry name" value="GLUTAMYL-TRNA GLN AMIDOTRANSFERASE SUBUNIT B MITOCHONDRIAL AND PROKARYOTIC PET112-RELATED"/>
    <property type="match status" value="1"/>
</dbReference>
<accession>A0A1F5MH13</accession>
<keyword evidence="5 10" id="KW-0067">ATP-binding</keyword>
<dbReference type="GO" id="GO:0005524">
    <property type="term" value="F:ATP binding"/>
    <property type="evidence" value="ECO:0007669"/>
    <property type="project" value="UniProtKB-KW"/>
</dbReference>
<comment type="function">
    <text evidence="7 10">Allows the formation of correctly charged Asn-tRNA(Asn) or Gln-tRNA(Gln) through the transamidation of misacylated Asp-tRNA(Asn) or Glu-tRNA(Gln) in organisms which lack either or both of asparaginyl-tRNA or glutaminyl-tRNA synthetases. The reaction takes place in the presence of glutamine and ATP through an activated phospho-Asp-tRNA(Asn) or phospho-Glu-tRNA(Gln).</text>
</comment>
<protein>
    <recommendedName>
        <fullName evidence="10">Aspartyl/glutamyl-tRNA(Asn/Gln) amidotransferase subunit B</fullName>
        <shortName evidence="10">Asp/Glu-ADT subunit B</shortName>
        <ecNumber evidence="10">6.3.5.-</ecNumber>
    </recommendedName>
</protein>
<dbReference type="HAMAP" id="MF_00121">
    <property type="entry name" value="GatB"/>
    <property type="match status" value="1"/>
</dbReference>
<dbReference type="InterPro" id="IPR018027">
    <property type="entry name" value="Asn/Gln_amidotransferase"/>
</dbReference>
<keyword evidence="6 10" id="KW-0648">Protein biosynthesis</keyword>
<evidence type="ECO:0000256" key="1">
    <source>
        <dbReference type="ARBA" id="ARBA00005306"/>
    </source>
</evidence>
<gene>
    <name evidence="10" type="primary">gatB</name>
    <name evidence="12" type="ORF">A3I48_00680</name>
</gene>
<proteinExistence type="inferred from homology"/>
<comment type="catalytic activity">
    <reaction evidence="8 10">
        <text>L-aspartyl-tRNA(Asn) + L-glutamine + ATP + H2O = L-asparaginyl-tRNA(Asn) + L-glutamate + ADP + phosphate + 2 H(+)</text>
        <dbReference type="Rhea" id="RHEA:14513"/>
        <dbReference type="Rhea" id="RHEA-COMP:9674"/>
        <dbReference type="Rhea" id="RHEA-COMP:9677"/>
        <dbReference type="ChEBI" id="CHEBI:15377"/>
        <dbReference type="ChEBI" id="CHEBI:15378"/>
        <dbReference type="ChEBI" id="CHEBI:29985"/>
        <dbReference type="ChEBI" id="CHEBI:30616"/>
        <dbReference type="ChEBI" id="CHEBI:43474"/>
        <dbReference type="ChEBI" id="CHEBI:58359"/>
        <dbReference type="ChEBI" id="CHEBI:78515"/>
        <dbReference type="ChEBI" id="CHEBI:78516"/>
        <dbReference type="ChEBI" id="CHEBI:456216"/>
    </reaction>
</comment>
<dbReference type="InterPro" id="IPR042114">
    <property type="entry name" value="GatB_C_1"/>
</dbReference>
<organism evidence="12 13">
    <name type="scientific">Candidatus Daviesbacteria bacterium RIFCSPLOWO2_02_FULL_36_7</name>
    <dbReference type="NCBI Taxonomy" id="1797792"/>
    <lineage>
        <taxon>Bacteria</taxon>
        <taxon>Candidatus Daviesiibacteriota</taxon>
    </lineage>
</organism>
<evidence type="ECO:0000256" key="3">
    <source>
        <dbReference type="ARBA" id="ARBA00022598"/>
    </source>
</evidence>
<evidence type="ECO:0000256" key="2">
    <source>
        <dbReference type="ARBA" id="ARBA00011123"/>
    </source>
</evidence>
<dbReference type="NCBIfam" id="NF004012">
    <property type="entry name" value="PRK05477.1-2"/>
    <property type="match status" value="1"/>
</dbReference>
<evidence type="ECO:0000313" key="12">
    <source>
        <dbReference type="EMBL" id="OGE64560.1"/>
    </source>
</evidence>
<keyword evidence="3 10" id="KW-0436">Ligase</keyword>
<evidence type="ECO:0000256" key="7">
    <source>
        <dbReference type="ARBA" id="ARBA00024799"/>
    </source>
</evidence>
<dbReference type="EC" id="6.3.5.-" evidence="10"/>
<reference evidence="12 13" key="1">
    <citation type="journal article" date="2016" name="Nat. Commun.">
        <title>Thousands of microbial genomes shed light on interconnected biogeochemical processes in an aquifer system.</title>
        <authorList>
            <person name="Anantharaman K."/>
            <person name="Brown C.T."/>
            <person name="Hug L.A."/>
            <person name="Sharon I."/>
            <person name="Castelle C.J."/>
            <person name="Probst A.J."/>
            <person name="Thomas B.C."/>
            <person name="Singh A."/>
            <person name="Wilkins M.J."/>
            <person name="Karaoz U."/>
            <person name="Brodie E.L."/>
            <person name="Williams K.H."/>
            <person name="Hubbard S.S."/>
            <person name="Banfield J.F."/>
        </authorList>
    </citation>
    <scope>NUCLEOTIDE SEQUENCE [LARGE SCALE GENOMIC DNA]</scope>
</reference>
<dbReference type="InterPro" id="IPR017958">
    <property type="entry name" value="Gln-tRNA_amidoTrfase_suB_CS"/>
</dbReference>
<comment type="subunit">
    <text evidence="2 10">Heterotrimer of A, B and C subunits.</text>
</comment>